<dbReference type="EMBL" id="JX453331">
    <property type="protein sequence ID" value="AFU90027.1"/>
    <property type="molecule type" value="Genomic_DNA"/>
</dbReference>
<evidence type="ECO:0000313" key="2">
    <source>
        <dbReference type="EMBL" id="AFU90027.1"/>
    </source>
</evidence>
<organismHost>
    <name type="scientific">Haliotidae</name>
    <name type="common">abalones</name>
    <dbReference type="NCBI Taxonomy" id="6451"/>
</organismHost>
<reference evidence="2 3" key="1">
    <citation type="submission" date="2012-08" db="EMBL/GenBank/DDBJ databases">
        <title>Abalone herpesvirus genome reveals unexpected ancestry.</title>
        <authorList>
            <person name="Savin K.W."/>
            <person name="Fegan M."/>
            <person name="Powney R."/>
            <person name="Savage D."/>
            <person name="Wong F."/>
            <person name="Sawbridge T."/>
            <person name="Helsham J."/>
            <person name="Vardy M."/>
            <person name="Cogan N."/>
            <person name="Mohammad I."/>
            <person name="Cocks B.G."/>
            <person name="Warner S."/>
        </authorList>
    </citation>
    <scope>NUCLEOTIDE SEQUENCE [LARGE SCALE GENOMIC DNA]</scope>
    <source>
        <strain evidence="3">Isolate Abalone/Australia/Victoria/2009</strain>
    </source>
</reference>
<keyword evidence="3" id="KW-1185">Reference proteome</keyword>
<gene>
    <name evidence="2" type="ORF">AbHV_ORF17</name>
</gene>
<sequence>MSSNSCFFSTDKIEQAILELHRAGTLMQALGLEEEVVLATPPKKIKQEKSEPASSQVAKPEEPVTKLVSTPQTSGYHTSVFRNVPDVDSDEEDQMMVIATREIEETEKPAPTIKIVKRGKQGTKRCR</sequence>
<feature type="compositionally biased region" description="Polar residues" evidence="1">
    <location>
        <begin position="67"/>
        <end position="81"/>
    </location>
</feature>
<protein>
    <submittedName>
        <fullName evidence="2">Uncharacterized protein</fullName>
    </submittedName>
</protein>
<dbReference type="Proteomes" id="UP000029777">
    <property type="component" value="Segment"/>
</dbReference>
<dbReference type="GeneID" id="13853636"/>
<organism evidence="2 3">
    <name type="scientific">Abalone herpesvirus (isolate Abalone/Australia/Victoria/2009)</name>
    <name type="common">AbHV</name>
    <dbReference type="NCBI Taxonomy" id="1241371"/>
    <lineage>
        <taxon>Viruses</taxon>
        <taxon>Duplodnaviria</taxon>
        <taxon>Heunggongvirae</taxon>
        <taxon>Peploviricota</taxon>
        <taxon>Herviviricetes</taxon>
        <taxon>Herpesvirales</taxon>
        <taxon>Malacoherpesviridae</taxon>
        <taxon>Aurivirus</taxon>
        <taxon>Aurivirus haliotidmalaco1</taxon>
    </lineage>
</organism>
<dbReference type="KEGG" id="vg:13853636"/>
<feature type="region of interest" description="Disordered" evidence="1">
    <location>
        <begin position="43"/>
        <end position="92"/>
    </location>
</feature>
<name>K4K8F7_ABHV</name>
<evidence type="ECO:0000256" key="1">
    <source>
        <dbReference type="SAM" id="MobiDB-lite"/>
    </source>
</evidence>
<evidence type="ECO:0000313" key="3">
    <source>
        <dbReference type="Proteomes" id="UP000029777"/>
    </source>
</evidence>
<accession>K4K8F7</accession>
<proteinExistence type="predicted"/>
<dbReference type="RefSeq" id="YP_006908667.1">
    <property type="nucleotide sequence ID" value="NC_018874.1"/>
</dbReference>